<evidence type="ECO:0000259" key="8">
    <source>
        <dbReference type="PROSITE" id="PS50850"/>
    </source>
</evidence>
<evidence type="ECO:0000256" key="3">
    <source>
        <dbReference type="ARBA" id="ARBA00022475"/>
    </source>
</evidence>
<sequence length="401" mass="44386">MSKLSLNPQVWILAGGRLLLQFGTGFTLFYAPIFFVNELNFSPTMVGIALGSSSVSGIVGRFWGGSWSDSLKWGRKKTLLLSALISAVADIFLILTHNYLFLLLGNLLMGLGIGLYWPPAEAAVADLTTEKQRNSAFALSRLGDNIGLGLGVAVGGWLIALTNNYRLLFIIDGFSFILFYLVIKFTIKESYHGGKEGDEDNWQNWQKALKDKRLWVFCFINILFTTYISQIQSTLPLYLTNFTNSNQFSITNLSGLFSLHIAFAALFQLPVVKILNRLSHLRGLMLSALIWGISFALVWLTGNVNNYAFYWGILAVLLGAIALTTYNPAASAFVVDISPESLRGIYFAINSQCWAIGYLIGPPLGGWVLDQGEVYAHNFWLILALSVAIAIFALQYLISKE</sequence>
<dbReference type="InterPro" id="IPR020846">
    <property type="entry name" value="MFS_dom"/>
</dbReference>
<evidence type="ECO:0000256" key="4">
    <source>
        <dbReference type="ARBA" id="ARBA00022692"/>
    </source>
</evidence>
<dbReference type="GO" id="GO:0022857">
    <property type="term" value="F:transmembrane transporter activity"/>
    <property type="evidence" value="ECO:0007669"/>
    <property type="project" value="InterPro"/>
</dbReference>
<feature type="transmembrane region" description="Helical" evidence="7">
    <location>
        <begin position="341"/>
        <end position="360"/>
    </location>
</feature>
<evidence type="ECO:0000256" key="1">
    <source>
        <dbReference type="ARBA" id="ARBA00004651"/>
    </source>
</evidence>
<proteinExistence type="predicted"/>
<feature type="domain" description="Major facilitator superfamily (MFS) profile" evidence="8">
    <location>
        <begin position="9"/>
        <end position="401"/>
    </location>
</feature>
<comment type="subcellular location">
    <subcellularLocation>
        <location evidence="1">Cell membrane</location>
        <topology evidence="1">Multi-pass membrane protein</topology>
    </subcellularLocation>
</comment>
<dbReference type="InterPro" id="IPR036259">
    <property type="entry name" value="MFS_trans_sf"/>
</dbReference>
<name>A0A844H0X0_9CHRO</name>
<evidence type="ECO:0000256" key="5">
    <source>
        <dbReference type="ARBA" id="ARBA00022989"/>
    </source>
</evidence>
<dbReference type="Gene3D" id="1.20.1250.20">
    <property type="entry name" value="MFS general substrate transporter like domains"/>
    <property type="match status" value="1"/>
</dbReference>
<feature type="transmembrane region" description="Helical" evidence="7">
    <location>
        <begin position="253"/>
        <end position="272"/>
    </location>
</feature>
<feature type="transmembrane region" description="Helical" evidence="7">
    <location>
        <begin position="101"/>
        <end position="117"/>
    </location>
</feature>
<evidence type="ECO:0000256" key="2">
    <source>
        <dbReference type="ARBA" id="ARBA00022448"/>
    </source>
</evidence>
<evidence type="ECO:0000313" key="10">
    <source>
        <dbReference type="Proteomes" id="UP000437131"/>
    </source>
</evidence>
<comment type="caution">
    <text evidence="9">The sequence shown here is derived from an EMBL/GenBank/DDBJ whole genome shotgun (WGS) entry which is preliminary data.</text>
</comment>
<dbReference type="PANTHER" id="PTHR23517:SF3">
    <property type="entry name" value="INTEGRAL MEMBRANE TRANSPORT PROTEIN"/>
    <property type="match status" value="1"/>
</dbReference>
<feature type="transmembrane region" description="Helical" evidence="7">
    <location>
        <begin position="45"/>
        <end position="66"/>
    </location>
</feature>
<keyword evidence="2" id="KW-0813">Transport</keyword>
<reference evidence="9 10" key="1">
    <citation type="submission" date="2019-11" db="EMBL/GenBank/DDBJ databases">
        <title>Isolation of a new High Light Tolerant Cyanobacteria.</title>
        <authorList>
            <person name="Dobson Z."/>
            <person name="Vaughn N."/>
            <person name="Vaughn M."/>
            <person name="Fromme P."/>
            <person name="Mazor Y."/>
        </authorList>
    </citation>
    <scope>NUCLEOTIDE SEQUENCE [LARGE SCALE GENOMIC DNA]</scope>
    <source>
        <strain evidence="9 10">0216</strain>
    </source>
</reference>
<evidence type="ECO:0000256" key="6">
    <source>
        <dbReference type="ARBA" id="ARBA00023136"/>
    </source>
</evidence>
<gene>
    <name evidence="9" type="ORF">GGC33_17415</name>
</gene>
<keyword evidence="3" id="KW-1003">Cell membrane</keyword>
<keyword evidence="4 7" id="KW-0812">Transmembrane</keyword>
<keyword evidence="5 7" id="KW-1133">Transmembrane helix</keyword>
<feature type="transmembrane region" description="Helical" evidence="7">
    <location>
        <begin position="380"/>
        <end position="398"/>
    </location>
</feature>
<dbReference type="InterPro" id="IPR011701">
    <property type="entry name" value="MFS"/>
</dbReference>
<feature type="transmembrane region" description="Helical" evidence="7">
    <location>
        <begin position="165"/>
        <end position="183"/>
    </location>
</feature>
<dbReference type="PANTHER" id="PTHR23517">
    <property type="entry name" value="RESISTANCE PROTEIN MDTM, PUTATIVE-RELATED-RELATED"/>
    <property type="match status" value="1"/>
</dbReference>
<dbReference type="AlphaFoldDB" id="A0A844H0X0"/>
<feature type="transmembrane region" description="Helical" evidence="7">
    <location>
        <begin position="214"/>
        <end position="233"/>
    </location>
</feature>
<dbReference type="Pfam" id="PF07690">
    <property type="entry name" value="MFS_1"/>
    <property type="match status" value="2"/>
</dbReference>
<dbReference type="PROSITE" id="PS50850">
    <property type="entry name" value="MFS"/>
    <property type="match status" value="1"/>
</dbReference>
<dbReference type="SUPFAM" id="SSF103473">
    <property type="entry name" value="MFS general substrate transporter"/>
    <property type="match status" value="1"/>
</dbReference>
<dbReference type="GO" id="GO:0005886">
    <property type="term" value="C:plasma membrane"/>
    <property type="evidence" value="ECO:0007669"/>
    <property type="project" value="UniProtKB-SubCell"/>
</dbReference>
<dbReference type="InterPro" id="IPR050171">
    <property type="entry name" value="MFS_Transporters"/>
</dbReference>
<evidence type="ECO:0000256" key="7">
    <source>
        <dbReference type="SAM" id="Phobius"/>
    </source>
</evidence>
<dbReference type="RefSeq" id="WP_099435626.1">
    <property type="nucleotide sequence ID" value="NZ_WMIA01000042.1"/>
</dbReference>
<keyword evidence="6 7" id="KW-0472">Membrane</keyword>
<protein>
    <submittedName>
        <fullName evidence="9">MFS transporter</fullName>
    </submittedName>
</protein>
<feature type="transmembrane region" description="Helical" evidence="7">
    <location>
        <begin position="78"/>
        <end position="95"/>
    </location>
</feature>
<feature type="transmembrane region" description="Helical" evidence="7">
    <location>
        <begin position="284"/>
        <end position="302"/>
    </location>
</feature>
<dbReference type="Proteomes" id="UP000437131">
    <property type="component" value="Unassembled WGS sequence"/>
</dbReference>
<feature type="transmembrane region" description="Helical" evidence="7">
    <location>
        <begin position="308"/>
        <end position="329"/>
    </location>
</feature>
<evidence type="ECO:0000313" key="9">
    <source>
        <dbReference type="EMBL" id="MTF40689.1"/>
    </source>
</evidence>
<feature type="transmembrane region" description="Helical" evidence="7">
    <location>
        <begin position="12"/>
        <end position="33"/>
    </location>
</feature>
<organism evidence="9 10">
    <name type="scientific">Cyanobacterium aponinum 0216</name>
    <dbReference type="NCBI Taxonomy" id="2676140"/>
    <lineage>
        <taxon>Bacteria</taxon>
        <taxon>Bacillati</taxon>
        <taxon>Cyanobacteriota</taxon>
        <taxon>Cyanophyceae</taxon>
        <taxon>Oscillatoriophycideae</taxon>
        <taxon>Chroococcales</taxon>
        <taxon>Geminocystaceae</taxon>
        <taxon>Cyanobacterium</taxon>
    </lineage>
</organism>
<feature type="transmembrane region" description="Helical" evidence="7">
    <location>
        <begin position="138"/>
        <end position="159"/>
    </location>
</feature>
<accession>A0A844H0X0</accession>
<dbReference type="EMBL" id="WMIA01000042">
    <property type="protein sequence ID" value="MTF40689.1"/>
    <property type="molecule type" value="Genomic_DNA"/>
</dbReference>